<gene>
    <name evidence="10" type="ORF">IAB03_02930</name>
</gene>
<dbReference type="AlphaFoldDB" id="A0A9D1M6W7"/>
<evidence type="ECO:0000313" key="11">
    <source>
        <dbReference type="Proteomes" id="UP000824112"/>
    </source>
</evidence>
<evidence type="ECO:0000259" key="9">
    <source>
        <dbReference type="Pfam" id="PF19425"/>
    </source>
</evidence>
<protein>
    <submittedName>
        <fullName evidence="10">Peptidoglycan DD-metalloendopeptidase family protein</fullName>
    </submittedName>
</protein>
<dbReference type="Proteomes" id="UP000824112">
    <property type="component" value="Unassembled WGS sequence"/>
</dbReference>
<dbReference type="Gene3D" id="2.70.70.10">
    <property type="entry name" value="Glucose Permease (Domain IIA)"/>
    <property type="match status" value="1"/>
</dbReference>
<keyword evidence="4" id="KW-0479">Metal-binding</keyword>
<keyword evidence="3" id="KW-0645">Protease</keyword>
<dbReference type="Pfam" id="PF19425">
    <property type="entry name" value="Csd3_N2"/>
    <property type="match status" value="1"/>
</dbReference>
<dbReference type="GO" id="GO:0030313">
    <property type="term" value="C:cell envelope"/>
    <property type="evidence" value="ECO:0007669"/>
    <property type="project" value="UniProtKB-SubCell"/>
</dbReference>
<feature type="domain" description="M23ase beta-sheet core" evidence="8">
    <location>
        <begin position="278"/>
        <end position="375"/>
    </location>
</feature>
<dbReference type="Pfam" id="PF01551">
    <property type="entry name" value="Peptidase_M23"/>
    <property type="match status" value="1"/>
</dbReference>
<dbReference type="SUPFAM" id="SSF51261">
    <property type="entry name" value="Duplicated hybrid motif"/>
    <property type="match status" value="1"/>
</dbReference>
<dbReference type="CDD" id="cd12797">
    <property type="entry name" value="M23_peptidase"/>
    <property type="match status" value="1"/>
</dbReference>
<dbReference type="GO" id="GO:0046872">
    <property type="term" value="F:metal ion binding"/>
    <property type="evidence" value="ECO:0007669"/>
    <property type="project" value="UniProtKB-KW"/>
</dbReference>
<comment type="subcellular location">
    <subcellularLocation>
        <location evidence="2">Cell envelope</location>
    </subcellularLocation>
</comment>
<sequence length="428" mass="47610">MKQITNVFVLLFLSWAMLSVIPACRSDKTKQDIVPEDTVEHLYLLDICIDTLDVEDCVLKPGENLSVVLTKLGVSAGKIDSLSKCCEGVFDITKMKAGNPYTLLRDTSLANILYFIYQERPTHYTVFDLQNPLRVYNYQKDITFKSKEASGVITSSLWNAISDAGNDLLLSDHLSNIYAWQIDFFGIAKGDWFKVLYDQACIDDTVEVEIAGIQGAVFSHMGELYYAIPFAQDSTVSYFDENGQNLQKAFLKAPLKFSRISSRFSNARRHPVLKIVRPHHGVDYAAPTGTPVVSIGEGTVIKKAYQGGGAGNYLVIKHNSVYTTTYMHLSRFAKGIKVGSRVRQGELIGYVGRTGLATGPHLDFRVHKNGTPVNPLTIDSPPADSIRPEMRDSFEVVKSRVMARLDSIVMENDKEPSLTDTIPSDTIF</sequence>
<keyword evidence="5" id="KW-0378">Hydrolase</keyword>
<evidence type="ECO:0000256" key="4">
    <source>
        <dbReference type="ARBA" id="ARBA00022723"/>
    </source>
</evidence>
<dbReference type="InterPro" id="IPR045834">
    <property type="entry name" value="Csd3_N2"/>
</dbReference>
<dbReference type="GO" id="GO:0004222">
    <property type="term" value="F:metalloendopeptidase activity"/>
    <property type="evidence" value="ECO:0007669"/>
    <property type="project" value="TreeGrafter"/>
</dbReference>
<dbReference type="Gene3D" id="3.10.450.350">
    <property type="match status" value="1"/>
</dbReference>
<accession>A0A9D1M6W7</accession>
<comment type="caution">
    <text evidence="10">The sequence shown here is derived from an EMBL/GenBank/DDBJ whole genome shotgun (WGS) entry which is preliminary data.</text>
</comment>
<evidence type="ECO:0000259" key="8">
    <source>
        <dbReference type="Pfam" id="PF01551"/>
    </source>
</evidence>
<dbReference type="InterPro" id="IPR050570">
    <property type="entry name" value="Cell_wall_metabolism_enzyme"/>
</dbReference>
<comment type="cofactor">
    <cofactor evidence="1">
        <name>Zn(2+)</name>
        <dbReference type="ChEBI" id="CHEBI:29105"/>
    </cofactor>
</comment>
<dbReference type="PANTHER" id="PTHR21666">
    <property type="entry name" value="PEPTIDASE-RELATED"/>
    <property type="match status" value="1"/>
</dbReference>
<dbReference type="InterPro" id="IPR011055">
    <property type="entry name" value="Dup_hybrid_motif"/>
</dbReference>
<name>A0A9D1M6W7_9BACT</name>
<feature type="domain" description="Csd3-like second N-terminal" evidence="9">
    <location>
        <begin position="144"/>
        <end position="265"/>
    </location>
</feature>
<reference evidence="10" key="1">
    <citation type="submission" date="2020-10" db="EMBL/GenBank/DDBJ databases">
        <authorList>
            <person name="Gilroy R."/>
        </authorList>
    </citation>
    <scope>NUCLEOTIDE SEQUENCE</scope>
    <source>
        <strain evidence="10">CHK158-818</strain>
    </source>
</reference>
<evidence type="ECO:0000256" key="3">
    <source>
        <dbReference type="ARBA" id="ARBA00022670"/>
    </source>
</evidence>
<reference evidence="10" key="2">
    <citation type="journal article" date="2021" name="PeerJ">
        <title>Extensive microbial diversity within the chicken gut microbiome revealed by metagenomics and culture.</title>
        <authorList>
            <person name="Gilroy R."/>
            <person name="Ravi A."/>
            <person name="Getino M."/>
            <person name="Pursley I."/>
            <person name="Horton D.L."/>
            <person name="Alikhan N.F."/>
            <person name="Baker D."/>
            <person name="Gharbi K."/>
            <person name="Hall N."/>
            <person name="Watson M."/>
            <person name="Adriaenssens E.M."/>
            <person name="Foster-Nyarko E."/>
            <person name="Jarju S."/>
            <person name="Secka A."/>
            <person name="Antonio M."/>
            <person name="Oren A."/>
            <person name="Chaudhuri R.R."/>
            <person name="La Ragione R."/>
            <person name="Hildebrand F."/>
            <person name="Pallen M.J."/>
        </authorList>
    </citation>
    <scope>NUCLEOTIDE SEQUENCE</scope>
    <source>
        <strain evidence="10">CHK158-818</strain>
    </source>
</reference>
<evidence type="ECO:0000256" key="2">
    <source>
        <dbReference type="ARBA" id="ARBA00004196"/>
    </source>
</evidence>
<evidence type="ECO:0000256" key="7">
    <source>
        <dbReference type="ARBA" id="ARBA00023049"/>
    </source>
</evidence>
<evidence type="ECO:0000256" key="1">
    <source>
        <dbReference type="ARBA" id="ARBA00001947"/>
    </source>
</evidence>
<organism evidence="10 11">
    <name type="scientific">Candidatus Gallibacteroides avistercoris</name>
    <dbReference type="NCBI Taxonomy" id="2840833"/>
    <lineage>
        <taxon>Bacteria</taxon>
        <taxon>Pseudomonadati</taxon>
        <taxon>Bacteroidota</taxon>
        <taxon>Bacteroidia</taxon>
        <taxon>Bacteroidales</taxon>
        <taxon>Bacteroidaceae</taxon>
        <taxon>Bacteroidaceae incertae sedis</taxon>
        <taxon>Candidatus Gallibacteroides</taxon>
    </lineage>
</organism>
<evidence type="ECO:0000313" key="10">
    <source>
        <dbReference type="EMBL" id="HIU54744.1"/>
    </source>
</evidence>
<dbReference type="GO" id="GO:0006508">
    <property type="term" value="P:proteolysis"/>
    <property type="evidence" value="ECO:0007669"/>
    <property type="project" value="UniProtKB-KW"/>
</dbReference>
<keyword evidence="6" id="KW-0862">Zinc</keyword>
<dbReference type="PANTHER" id="PTHR21666:SF288">
    <property type="entry name" value="CELL DIVISION PROTEIN YTFB"/>
    <property type="match status" value="1"/>
</dbReference>
<evidence type="ECO:0000256" key="6">
    <source>
        <dbReference type="ARBA" id="ARBA00022833"/>
    </source>
</evidence>
<proteinExistence type="predicted"/>
<dbReference type="EMBL" id="DVNA01000064">
    <property type="protein sequence ID" value="HIU54744.1"/>
    <property type="molecule type" value="Genomic_DNA"/>
</dbReference>
<dbReference type="InterPro" id="IPR016047">
    <property type="entry name" value="M23ase_b-sheet_dom"/>
</dbReference>
<evidence type="ECO:0000256" key="5">
    <source>
        <dbReference type="ARBA" id="ARBA00022801"/>
    </source>
</evidence>
<keyword evidence="7" id="KW-0482">Metalloprotease</keyword>